<dbReference type="InterPro" id="IPR009851">
    <property type="entry name" value="Mod_r"/>
</dbReference>
<dbReference type="GO" id="GO:0043162">
    <property type="term" value="P:ubiquitin-dependent protein catabolic process via the multivesicular body sorting pathway"/>
    <property type="evidence" value="ECO:0000318"/>
    <property type="project" value="GO_Central"/>
</dbReference>
<evidence type="ECO:0000256" key="3">
    <source>
        <dbReference type="ARBA" id="ARBA00022448"/>
    </source>
</evidence>
<proteinExistence type="inferred from homology"/>
<dbReference type="GO" id="GO:0031902">
    <property type="term" value="C:late endosome membrane"/>
    <property type="evidence" value="ECO:0007669"/>
    <property type="project" value="UniProtKB-SubCell"/>
</dbReference>
<name>A7SUF4_NEMVE</name>
<dbReference type="InParanoid" id="A7SUF4"/>
<comment type="subcellular location">
    <subcellularLocation>
        <location evidence="1">Late endosome membrane</location>
        <topology evidence="1">Peripheral membrane protein</topology>
    </subcellularLocation>
</comment>
<feature type="region of interest" description="Disordered" evidence="9">
    <location>
        <begin position="1"/>
        <end position="25"/>
    </location>
</feature>
<comment type="function">
    <text evidence="6">Component of the ESCRT-I complex, a regulator of vesicular trafficking process. Required for the sorting of endocytic ubiquitinated cargos into multivesicular bodies. May be involved in cell growth and differentiation.</text>
</comment>
<evidence type="ECO:0000256" key="6">
    <source>
        <dbReference type="ARBA" id="ARBA00025010"/>
    </source>
</evidence>
<comment type="similarity">
    <text evidence="2">Belongs to the VPS37 family.</text>
</comment>
<keyword evidence="12" id="KW-1185">Reference proteome</keyword>
<accession>A7SUF4</accession>
<feature type="region of interest" description="Disordered" evidence="9">
    <location>
        <begin position="176"/>
        <end position="206"/>
    </location>
</feature>
<dbReference type="Pfam" id="PF07200">
    <property type="entry name" value="Mod_r"/>
    <property type="match status" value="1"/>
</dbReference>
<evidence type="ECO:0000313" key="12">
    <source>
        <dbReference type="Proteomes" id="UP000001593"/>
    </source>
</evidence>
<organism evidence="11 12">
    <name type="scientific">Nematostella vectensis</name>
    <name type="common">Starlet sea anemone</name>
    <dbReference type="NCBI Taxonomy" id="45351"/>
    <lineage>
        <taxon>Eukaryota</taxon>
        <taxon>Metazoa</taxon>
        <taxon>Cnidaria</taxon>
        <taxon>Anthozoa</taxon>
        <taxon>Hexacorallia</taxon>
        <taxon>Actiniaria</taxon>
        <taxon>Edwardsiidae</taxon>
        <taxon>Nematostella</taxon>
    </lineage>
</organism>
<dbReference type="GO" id="GO:0006623">
    <property type="term" value="P:protein targeting to vacuole"/>
    <property type="evidence" value="ECO:0000318"/>
    <property type="project" value="GO_Central"/>
</dbReference>
<reference evidence="11 12" key="1">
    <citation type="journal article" date="2007" name="Science">
        <title>Sea anemone genome reveals ancestral eumetazoan gene repertoire and genomic organization.</title>
        <authorList>
            <person name="Putnam N.H."/>
            <person name="Srivastava M."/>
            <person name="Hellsten U."/>
            <person name="Dirks B."/>
            <person name="Chapman J."/>
            <person name="Salamov A."/>
            <person name="Terry A."/>
            <person name="Shapiro H."/>
            <person name="Lindquist E."/>
            <person name="Kapitonov V.V."/>
            <person name="Jurka J."/>
            <person name="Genikhovich G."/>
            <person name="Grigoriev I.V."/>
            <person name="Lucas S.M."/>
            <person name="Steele R.E."/>
            <person name="Finnerty J.R."/>
            <person name="Technau U."/>
            <person name="Martindale M.Q."/>
            <person name="Rokhsar D.S."/>
        </authorList>
    </citation>
    <scope>NUCLEOTIDE SEQUENCE [LARGE SCALE GENOMIC DNA]</scope>
    <source>
        <strain evidence="12">CH2 X CH6</strain>
    </source>
</reference>
<dbReference type="OMA" id="HPWCNEH"/>
<evidence type="ECO:0000313" key="11">
    <source>
        <dbReference type="EMBL" id="EDO32678.1"/>
    </source>
</evidence>
<gene>
    <name evidence="11" type="ORF">NEMVEDRAFT_v1g247474</name>
</gene>
<dbReference type="AlphaFoldDB" id="A7SUF4"/>
<dbReference type="GO" id="GO:0000813">
    <property type="term" value="C:ESCRT I complex"/>
    <property type="evidence" value="ECO:0000318"/>
    <property type="project" value="GO_Central"/>
</dbReference>
<protein>
    <recommendedName>
        <fullName evidence="10">VPS37 C-terminal domain-containing protein</fullName>
    </recommendedName>
</protein>
<dbReference type="PROSITE" id="PS51314">
    <property type="entry name" value="VPS37_C"/>
    <property type="match status" value="1"/>
</dbReference>
<feature type="compositionally biased region" description="Polar residues" evidence="9">
    <location>
        <begin position="7"/>
        <end position="25"/>
    </location>
</feature>
<keyword evidence="3 7" id="KW-0813">Transport</keyword>
<dbReference type="PANTHER" id="PTHR13678">
    <property type="entry name" value="VACUOLAR PROTEIN SORTING-ASSOCIATED PROTEIN 37"/>
    <property type="match status" value="1"/>
</dbReference>
<evidence type="ECO:0000256" key="8">
    <source>
        <dbReference type="SAM" id="Coils"/>
    </source>
</evidence>
<dbReference type="GO" id="GO:0006612">
    <property type="term" value="P:protein targeting to membrane"/>
    <property type="evidence" value="ECO:0000318"/>
    <property type="project" value="GO_Central"/>
</dbReference>
<evidence type="ECO:0000256" key="9">
    <source>
        <dbReference type="SAM" id="MobiDB-lite"/>
    </source>
</evidence>
<evidence type="ECO:0000256" key="2">
    <source>
        <dbReference type="ARBA" id="ARBA00007617"/>
    </source>
</evidence>
<evidence type="ECO:0000256" key="7">
    <source>
        <dbReference type="PROSITE-ProRule" id="PRU00646"/>
    </source>
</evidence>
<dbReference type="eggNOG" id="KOG3270">
    <property type="taxonomic scope" value="Eukaryota"/>
</dbReference>
<keyword evidence="4" id="KW-0967">Endosome</keyword>
<keyword evidence="8" id="KW-0175">Coiled coil</keyword>
<dbReference type="Proteomes" id="UP000001593">
    <property type="component" value="Unassembled WGS sequence"/>
</dbReference>
<dbReference type="HOGENOM" id="CLU_062319_0_0_1"/>
<evidence type="ECO:0000256" key="4">
    <source>
        <dbReference type="ARBA" id="ARBA00022753"/>
    </source>
</evidence>
<evidence type="ECO:0000256" key="5">
    <source>
        <dbReference type="ARBA" id="ARBA00022927"/>
    </source>
</evidence>
<dbReference type="PhylomeDB" id="A7SUF4"/>
<feature type="compositionally biased region" description="Polar residues" evidence="9">
    <location>
        <begin position="189"/>
        <end position="206"/>
    </location>
</feature>
<feature type="domain" description="VPS37 C-terminal" evidence="10">
    <location>
        <begin position="294"/>
        <end position="383"/>
    </location>
</feature>
<evidence type="ECO:0000256" key="1">
    <source>
        <dbReference type="ARBA" id="ARBA00004633"/>
    </source>
</evidence>
<dbReference type="PANTHER" id="PTHR13678:SF2">
    <property type="entry name" value="VACUOLAR PROTEIN SORTING-ASSOCIATED PROTEIN 37A"/>
    <property type="match status" value="1"/>
</dbReference>
<keyword evidence="5 7" id="KW-0653">Protein transport</keyword>
<evidence type="ECO:0000259" key="10">
    <source>
        <dbReference type="PROSITE" id="PS51314"/>
    </source>
</evidence>
<sequence>MSWMNLFGSSSPNPTSNELPAPTALQQQRSKQIETLRIFHHSVTEVQRDVEYRVTFTVGSSTLFLNVTLPPQFPQEKPVVKVSPPVIHPWVNDQMIVVGCQAINSFYMHSSLGKAVQEVVRELCDHPPQIVNQPSANPSSSLPGFQPISSNSFPGYQPLVTPFSSSQFGISNSTHGLFPSSSSSSSESQTASLITTSEVDSPSRKNTAAVAIESKEFPELNGLSLEELKNLNDSTDLLEEFQLNLESVKKLQEEQENLMLQNEEIARYNLSLQPKLEACKDAIIRNYELLNEKQQEFVKKNQVQKDLITAYSLANIHTNLEVAASQAELESDEIADEFLDGKLKVEDFISKFIDKRKPSVCFILSFDNFQEASILCHRESGLLTTMCNPIGFEPSI</sequence>
<dbReference type="STRING" id="45351.A7SUF4"/>
<feature type="coiled-coil region" evidence="8">
    <location>
        <begin position="238"/>
        <end position="271"/>
    </location>
</feature>
<dbReference type="EMBL" id="DS469812">
    <property type="protein sequence ID" value="EDO32678.1"/>
    <property type="molecule type" value="Genomic_DNA"/>
</dbReference>